<proteinExistence type="predicted"/>
<evidence type="ECO:0000313" key="3">
    <source>
        <dbReference type="Proteomes" id="UP001422759"/>
    </source>
</evidence>
<keyword evidence="3" id="KW-1185">Reference proteome</keyword>
<reference evidence="2 3" key="1">
    <citation type="journal article" date="2019" name="Int. J. Syst. Evol. Microbiol.">
        <title>The Global Catalogue of Microorganisms (GCM) 10K type strain sequencing project: providing services to taxonomists for standard genome sequencing and annotation.</title>
        <authorList>
            <consortium name="The Broad Institute Genomics Platform"/>
            <consortium name="The Broad Institute Genome Sequencing Center for Infectious Disease"/>
            <person name="Wu L."/>
            <person name="Ma J."/>
        </authorList>
    </citation>
    <scope>NUCLEOTIDE SEQUENCE [LARGE SCALE GENOMIC DNA]</scope>
    <source>
        <strain evidence="2 3">JCM 14560</strain>
    </source>
</reference>
<protein>
    <submittedName>
        <fullName evidence="2">Uncharacterized protein</fullName>
    </submittedName>
</protein>
<organism evidence="2 3">
    <name type="scientific">Kitasatospora kazusensis</name>
    <dbReference type="NCBI Taxonomy" id="407974"/>
    <lineage>
        <taxon>Bacteria</taxon>
        <taxon>Bacillati</taxon>
        <taxon>Actinomycetota</taxon>
        <taxon>Actinomycetes</taxon>
        <taxon>Kitasatosporales</taxon>
        <taxon>Streptomycetaceae</taxon>
        <taxon>Kitasatospora</taxon>
    </lineage>
</organism>
<dbReference type="RefSeq" id="WP_344468512.1">
    <property type="nucleotide sequence ID" value="NZ_BAAANT010000041.1"/>
</dbReference>
<evidence type="ECO:0000256" key="1">
    <source>
        <dbReference type="SAM" id="MobiDB-lite"/>
    </source>
</evidence>
<name>A0ABN3A5M9_9ACTN</name>
<sequence length="280" mass="31177">MTTSTAIPTARQRKAQTRTTNVSTRPALLLSKLPLNSVELTPRAEHLACPDCQTWCPLTLHKGSQDWKLVPHHTAAVGTPGARRCGNSNRLFVIDMPLAVWQEQRVEAVADVAARRPTTVLKKVKAPLPPALHQLRPAAPTAESAQATYETHRDRCAGCTDKKYCTDGKLLAVTYRRLLRQEPERRAAQARAEKEQRIAERDQAEQQLQRRKKGWADTEQAVTEANRARRDSLVGARSPILGAAVPTKERNTREESRARAKARSLKVLMADNPVRKSRAA</sequence>
<gene>
    <name evidence="2" type="ORF">GCM10009760_53280</name>
</gene>
<comment type="caution">
    <text evidence="2">The sequence shown here is derived from an EMBL/GenBank/DDBJ whole genome shotgun (WGS) entry which is preliminary data.</text>
</comment>
<feature type="compositionally biased region" description="Basic and acidic residues" evidence="1">
    <location>
        <begin position="247"/>
        <end position="258"/>
    </location>
</feature>
<dbReference type="EMBL" id="BAAANT010000041">
    <property type="protein sequence ID" value="GAA2154396.1"/>
    <property type="molecule type" value="Genomic_DNA"/>
</dbReference>
<dbReference type="Proteomes" id="UP001422759">
    <property type="component" value="Unassembled WGS sequence"/>
</dbReference>
<feature type="region of interest" description="Disordered" evidence="1">
    <location>
        <begin position="238"/>
        <end position="261"/>
    </location>
</feature>
<evidence type="ECO:0000313" key="2">
    <source>
        <dbReference type="EMBL" id="GAA2154396.1"/>
    </source>
</evidence>
<accession>A0ABN3A5M9</accession>
<feature type="region of interest" description="Disordered" evidence="1">
    <location>
        <begin position="1"/>
        <end position="23"/>
    </location>
</feature>